<dbReference type="RefSeq" id="WP_136851317.1">
    <property type="nucleotide sequence ID" value="NZ_SWCI01000001.1"/>
</dbReference>
<organism evidence="1 2">
    <name type="scientific">Ferrimonas sediminicola</name>
    <dbReference type="NCBI Taxonomy" id="2569538"/>
    <lineage>
        <taxon>Bacteria</taxon>
        <taxon>Pseudomonadati</taxon>
        <taxon>Pseudomonadota</taxon>
        <taxon>Gammaproteobacteria</taxon>
        <taxon>Alteromonadales</taxon>
        <taxon>Ferrimonadaceae</taxon>
        <taxon>Ferrimonas</taxon>
    </lineage>
</organism>
<dbReference type="InterPro" id="IPR007420">
    <property type="entry name" value="DUF465"/>
</dbReference>
<proteinExistence type="predicted"/>
<gene>
    <name evidence="1" type="ORF">FCL40_03335</name>
</gene>
<dbReference type="Proteomes" id="UP000305674">
    <property type="component" value="Unassembled WGS sequence"/>
</dbReference>
<dbReference type="EMBL" id="SWCI01000001">
    <property type="protein sequence ID" value="TKB51602.1"/>
    <property type="molecule type" value="Genomic_DNA"/>
</dbReference>
<dbReference type="InterPro" id="IPR038444">
    <property type="entry name" value="DUF465_sf"/>
</dbReference>
<evidence type="ECO:0000313" key="2">
    <source>
        <dbReference type="Proteomes" id="UP000305674"/>
    </source>
</evidence>
<dbReference type="OrthoDB" id="1263265at2"/>
<name>A0A4U1BK58_9GAMM</name>
<reference evidence="1 2" key="1">
    <citation type="submission" date="2019-04" db="EMBL/GenBank/DDBJ databases">
        <authorList>
            <person name="Hwang J.C."/>
        </authorList>
    </citation>
    <scope>NUCLEOTIDE SEQUENCE [LARGE SCALE GENOMIC DNA]</scope>
    <source>
        <strain evidence="1 2">IMCC35001</strain>
    </source>
</reference>
<protein>
    <submittedName>
        <fullName evidence="1">DUF465 domain-containing protein</fullName>
    </submittedName>
</protein>
<evidence type="ECO:0000313" key="1">
    <source>
        <dbReference type="EMBL" id="TKB51602.1"/>
    </source>
</evidence>
<dbReference type="Pfam" id="PF04325">
    <property type="entry name" value="DUF465"/>
    <property type="match status" value="1"/>
</dbReference>
<accession>A0A4U1BK58</accession>
<comment type="caution">
    <text evidence="1">The sequence shown here is derived from an EMBL/GenBank/DDBJ whole genome shotgun (WGS) entry which is preliminary data.</text>
</comment>
<dbReference type="AlphaFoldDB" id="A0A4U1BK58"/>
<sequence>MLGESHALADDFPDYKDRIHSLKHLDVEFASMAREYHSLDHQIRGLEMNDVPTSDEEFSRLKMRRVELKDQLYNRIINSDR</sequence>
<keyword evidence="2" id="KW-1185">Reference proteome</keyword>
<dbReference type="Gene3D" id="6.10.280.50">
    <property type="match status" value="1"/>
</dbReference>